<dbReference type="Gramene" id="PNW84197">
    <property type="protein sequence ID" value="PNW84197"/>
    <property type="gene ID" value="CHLRE_04g224931v5"/>
</dbReference>
<evidence type="ECO:0000313" key="2">
    <source>
        <dbReference type="Proteomes" id="UP000006906"/>
    </source>
</evidence>
<reference evidence="1 2" key="1">
    <citation type="journal article" date="2007" name="Science">
        <title>The Chlamydomonas genome reveals the evolution of key animal and plant functions.</title>
        <authorList>
            <person name="Merchant S.S."/>
            <person name="Prochnik S.E."/>
            <person name="Vallon O."/>
            <person name="Harris E.H."/>
            <person name="Karpowicz S.J."/>
            <person name="Witman G.B."/>
            <person name="Terry A."/>
            <person name="Salamov A."/>
            <person name="Fritz-Laylin L.K."/>
            <person name="Marechal-Drouard L."/>
            <person name="Marshall W.F."/>
            <person name="Qu L.H."/>
            <person name="Nelson D.R."/>
            <person name="Sanderfoot A.A."/>
            <person name="Spalding M.H."/>
            <person name="Kapitonov V.V."/>
            <person name="Ren Q."/>
            <person name="Ferris P."/>
            <person name="Lindquist E."/>
            <person name="Shapiro H."/>
            <person name="Lucas S.M."/>
            <person name="Grimwood J."/>
            <person name="Schmutz J."/>
            <person name="Cardol P."/>
            <person name="Cerutti H."/>
            <person name="Chanfreau G."/>
            <person name="Chen C.L."/>
            <person name="Cognat V."/>
            <person name="Croft M.T."/>
            <person name="Dent R."/>
            <person name="Dutcher S."/>
            <person name="Fernandez E."/>
            <person name="Fukuzawa H."/>
            <person name="Gonzalez-Ballester D."/>
            <person name="Gonzalez-Halphen D."/>
            <person name="Hallmann A."/>
            <person name="Hanikenne M."/>
            <person name="Hippler M."/>
            <person name="Inwood W."/>
            <person name="Jabbari K."/>
            <person name="Kalanon M."/>
            <person name="Kuras R."/>
            <person name="Lefebvre P.A."/>
            <person name="Lemaire S.D."/>
            <person name="Lobanov A.V."/>
            <person name="Lohr M."/>
            <person name="Manuell A."/>
            <person name="Meier I."/>
            <person name="Mets L."/>
            <person name="Mittag M."/>
            <person name="Mittelmeier T."/>
            <person name="Moroney J.V."/>
            <person name="Moseley J."/>
            <person name="Napoli C."/>
            <person name="Nedelcu A.M."/>
            <person name="Niyogi K."/>
            <person name="Novoselov S.V."/>
            <person name="Paulsen I.T."/>
            <person name="Pazour G."/>
            <person name="Purton S."/>
            <person name="Ral J.P."/>
            <person name="Riano-Pachon D.M."/>
            <person name="Riekhof W."/>
            <person name="Rymarquis L."/>
            <person name="Schroda M."/>
            <person name="Stern D."/>
            <person name="Umen J."/>
            <person name="Willows R."/>
            <person name="Wilson N."/>
            <person name="Zimmer S.L."/>
            <person name="Allmer J."/>
            <person name="Balk J."/>
            <person name="Bisova K."/>
            <person name="Chen C.J."/>
            <person name="Elias M."/>
            <person name="Gendler K."/>
            <person name="Hauser C."/>
            <person name="Lamb M.R."/>
            <person name="Ledford H."/>
            <person name="Long J.C."/>
            <person name="Minagawa J."/>
            <person name="Page M.D."/>
            <person name="Pan J."/>
            <person name="Pootakham W."/>
            <person name="Roje S."/>
            <person name="Rose A."/>
            <person name="Stahlberg E."/>
            <person name="Terauchi A.M."/>
            <person name="Yang P."/>
            <person name="Ball S."/>
            <person name="Bowler C."/>
            <person name="Dieckmann C.L."/>
            <person name="Gladyshev V.N."/>
            <person name="Green P."/>
            <person name="Jorgensen R."/>
            <person name="Mayfield S."/>
            <person name="Mueller-Roeber B."/>
            <person name="Rajamani S."/>
            <person name="Sayre R.T."/>
            <person name="Brokstein P."/>
            <person name="Dubchak I."/>
            <person name="Goodstein D."/>
            <person name="Hornick L."/>
            <person name="Huang Y.W."/>
            <person name="Jhaveri J."/>
            <person name="Luo Y."/>
            <person name="Martinez D."/>
            <person name="Ngau W.C."/>
            <person name="Otillar B."/>
            <person name="Poliakov A."/>
            <person name="Porter A."/>
            <person name="Szajkowski L."/>
            <person name="Werner G."/>
            <person name="Zhou K."/>
            <person name="Grigoriev I.V."/>
            <person name="Rokhsar D.S."/>
            <person name="Grossman A.R."/>
        </authorList>
    </citation>
    <scope>NUCLEOTIDE SEQUENCE [LARGE SCALE GENOMIC DNA]</scope>
    <source>
        <strain evidence="2">CC-503</strain>
    </source>
</reference>
<accession>A0A2K3DUI8</accession>
<dbReference type="AlphaFoldDB" id="A0A2K3DUI8"/>
<dbReference type="RefSeq" id="XP_042925326.1">
    <property type="nucleotide sequence ID" value="XM_043061974.1"/>
</dbReference>
<evidence type="ECO:0000313" key="1">
    <source>
        <dbReference type="EMBL" id="PNW84197.1"/>
    </source>
</evidence>
<keyword evidence="2" id="KW-1185">Reference proteome</keyword>
<name>A0A2K3DUI8_CHLRE</name>
<protein>
    <submittedName>
        <fullName evidence="1">Uncharacterized protein</fullName>
    </submittedName>
</protein>
<proteinExistence type="predicted"/>
<dbReference type="GeneID" id="66053268"/>
<organism evidence="1 2">
    <name type="scientific">Chlamydomonas reinhardtii</name>
    <name type="common">Chlamydomonas smithii</name>
    <dbReference type="NCBI Taxonomy" id="3055"/>
    <lineage>
        <taxon>Eukaryota</taxon>
        <taxon>Viridiplantae</taxon>
        <taxon>Chlorophyta</taxon>
        <taxon>core chlorophytes</taxon>
        <taxon>Chlorophyceae</taxon>
        <taxon>CS clade</taxon>
        <taxon>Chlamydomonadales</taxon>
        <taxon>Chlamydomonadaceae</taxon>
        <taxon>Chlamydomonas</taxon>
    </lineage>
</organism>
<dbReference type="Proteomes" id="UP000006906">
    <property type="component" value="Chromosome 4"/>
</dbReference>
<gene>
    <name evidence="1" type="ORF">CHLRE_04g224931v5</name>
</gene>
<sequence>MEPSSSEEVGLEQGEARKDLDITETVLKKGTLSLSSDEAVIVRFLLALGEKWRRHGREELVR</sequence>
<dbReference type="EMBL" id="CM008965">
    <property type="protein sequence ID" value="PNW84197.1"/>
    <property type="molecule type" value="Genomic_DNA"/>
</dbReference>